<comment type="caution">
    <text evidence="3">The sequence shown here is derived from an EMBL/GenBank/DDBJ whole genome shotgun (WGS) entry which is preliminary data.</text>
</comment>
<organism evidence="3">
    <name type="scientific">Bradyrhizobium quebecense</name>
    <dbReference type="NCBI Taxonomy" id="2748629"/>
    <lineage>
        <taxon>Bacteria</taxon>
        <taxon>Pseudomonadati</taxon>
        <taxon>Pseudomonadota</taxon>
        <taxon>Alphaproteobacteria</taxon>
        <taxon>Hyphomicrobiales</taxon>
        <taxon>Nitrobacteraceae</taxon>
        <taxon>Bradyrhizobium</taxon>
    </lineage>
</organism>
<evidence type="ECO:0000313" key="2">
    <source>
        <dbReference type="EMBL" id="MBO1432285.1"/>
    </source>
</evidence>
<reference evidence="3" key="1">
    <citation type="submission" date="2020-06" db="EMBL/GenBank/DDBJ databases">
        <title>Whole Genome Sequence of Bradyrhizobium sp. Strain 66S1MB.</title>
        <authorList>
            <person name="Bromfield E."/>
            <person name="Cloutier S."/>
        </authorList>
    </citation>
    <scope>NUCLEOTIDE SEQUENCE</scope>
    <source>
        <strain evidence="3">66S1MB</strain>
    </source>
</reference>
<keyword evidence="4" id="KW-1185">Reference proteome</keyword>
<keyword evidence="1" id="KW-0812">Transmembrane</keyword>
<gene>
    <name evidence="3" type="ORF">HU230_02450</name>
    <name evidence="2" type="ORF">J4P68_22895</name>
</gene>
<name>A0A939RPF1_9BRAD</name>
<evidence type="ECO:0000313" key="4">
    <source>
        <dbReference type="Proteomes" id="UP000692816"/>
    </source>
</evidence>
<keyword evidence="1" id="KW-1133">Transmembrane helix</keyword>
<dbReference type="AlphaFoldDB" id="A0A939RPF1"/>
<proteinExistence type="predicted"/>
<protein>
    <submittedName>
        <fullName evidence="3">CoxF protein</fullName>
    </submittedName>
</protein>
<evidence type="ECO:0000313" key="3">
    <source>
        <dbReference type="EMBL" id="NVL04621.1"/>
    </source>
</evidence>
<sequence length="54" mass="5931">MDEKREPEGIVLTEAQLKSRRQRSIAIALALGVMVVLFFAVTLVKGPAVLVRPL</sequence>
<dbReference type="Proteomes" id="UP000692816">
    <property type="component" value="Unassembled WGS sequence"/>
</dbReference>
<dbReference type="EMBL" id="JABWSX010000001">
    <property type="protein sequence ID" value="NVL04621.1"/>
    <property type="molecule type" value="Genomic_DNA"/>
</dbReference>
<accession>A0A939RPF1</accession>
<dbReference type="RefSeq" id="WP_176528844.1">
    <property type="nucleotide sequence ID" value="NZ_CP088022.1"/>
</dbReference>
<dbReference type="EMBL" id="JAGEPA010000001">
    <property type="protein sequence ID" value="MBO1432285.1"/>
    <property type="molecule type" value="Genomic_DNA"/>
</dbReference>
<reference evidence="2" key="2">
    <citation type="journal article" date="2021" name="Int. J. Syst. Evol. Microbiol.">
        <title>Bradyrhizobium septentrionale sp. nov. (sv. septentrionale) and Bradyrhizobium quebecense sp. nov. (sv. septentrionale) associated with legumes native to Canada possess rearranged symbiosis genes and numerous insertion sequences.</title>
        <authorList>
            <person name="Bromfield E.S.P."/>
            <person name="Cloutier S."/>
        </authorList>
    </citation>
    <scope>NUCLEOTIDE SEQUENCE</scope>
    <source>
        <strain evidence="2">12S5</strain>
    </source>
</reference>
<feature type="transmembrane region" description="Helical" evidence="1">
    <location>
        <begin position="25"/>
        <end position="44"/>
    </location>
</feature>
<evidence type="ECO:0000256" key="1">
    <source>
        <dbReference type="SAM" id="Phobius"/>
    </source>
</evidence>
<keyword evidence="1" id="KW-0472">Membrane</keyword>